<reference evidence="3" key="1">
    <citation type="journal article" date="2015" name="Proc. Natl. Acad. Sci. U.S.A.">
        <title>Genome sequencing of adzuki bean (Vigna angularis) provides insight into high starch and low fat accumulation and domestication.</title>
        <authorList>
            <person name="Yang K."/>
            <person name="Tian Z."/>
            <person name="Chen C."/>
            <person name="Luo L."/>
            <person name="Zhao B."/>
            <person name="Wang Z."/>
            <person name="Yu L."/>
            <person name="Li Y."/>
            <person name="Sun Y."/>
            <person name="Li W."/>
            <person name="Chen Y."/>
            <person name="Li Y."/>
            <person name="Zhang Y."/>
            <person name="Ai D."/>
            <person name="Zhao J."/>
            <person name="Shang C."/>
            <person name="Ma Y."/>
            <person name="Wu B."/>
            <person name="Wang M."/>
            <person name="Gao L."/>
            <person name="Sun D."/>
            <person name="Zhang P."/>
            <person name="Guo F."/>
            <person name="Wang W."/>
            <person name="Li Y."/>
            <person name="Wang J."/>
            <person name="Varshney R.K."/>
            <person name="Wang J."/>
            <person name="Ling H.Q."/>
            <person name="Wan P."/>
        </authorList>
    </citation>
    <scope>NUCLEOTIDE SEQUENCE</scope>
    <source>
        <strain evidence="3">cv. Jingnong 6</strain>
    </source>
</reference>
<accession>A0A0L9TN58</accession>
<sequence>MTTARRPGALSGALELLYKCEFGERSEEGERWNQKRHQKVQKEEPQLPLSGSLPLSGTQEFTRDLLRVKMAAEGKNRARTLTTERFIQTRTQVSFSLSEKYQRRPPPPFNIHAPATVQTTTAGGAPIRSNTSPATPPRPPLVTASDPPILASRCRCHQRRRPSRVAAQHAKLSHLSFFFLSQTYYSPTQTLLPSTMATLSDSLAFVGIPSAASFHFVARHYHTADYHFQPVNHETTSHSLLSSRAYLEWGYYAIASIVPFILAERAIPVEETSNFSGSI</sequence>
<name>A0A0L9TN58_PHAAN</name>
<evidence type="ECO:0000313" key="3">
    <source>
        <dbReference type="Proteomes" id="UP000053144"/>
    </source>
</evidence>
<proteinExistence type="predicted"/>
<dbReference type="Gramene" id="KOM31599">
    <property type="protein sequence ID" value="KOM31599"/>
    <property type="gene ID" value="LR48_Vigan01g115400"/>
</dbReference>
<evidence type="ECO:0000256" key="1">
    <source>
        <dbReference type="SAM" id="MobiDB-lite"/>
    </source>
</evidence>
<gene>
    <name evidence="2" type="ORF">LR48_Vigan01g115400</name>
</gene>
<dbReference type="AlphaFoldDB" id="A0A0L9TN58"/>
<feature type="region of interest" description="Disordered" evidence="1">
    <location>
        <begin position="121"/>
        <end position="147"/>
    </location>
</feature>
<feature type="compositionally biased region" description="Polar residues" evidence="1">
    <location>
        <begin position="121"/>
        <end position="133"/>
    </location>
</feature>
<protein>
    <submittedName>
        <fullName evidence="2">Uncharacterized protein</fullName>
    </submittedName>
</protein>
<feature type="region of interest" description="Disordered" evidence="1">
    <location>
        <begin position="27"/>
        <end position="56"/>
    </location>
</feature>
<feature type="compositionally biased region" description="Low complexity" evidence="1">
    <location>
        <begin position="47"/>
        <end position="56"/>
    </location>
</feature>
<dbReference type="Proteomes" id="UP000053144">
    <property type="component" value="Chromosome 1"/>
</dbReference>
<dbReference type="EMBL" id="CM003371">
    <property type="protein sequence ID" value="KOM31599.1"/>
    <property type="molecule type" value="Genomic_DNA"/>
</dbReference>
<organism evidence="2 3">
    <name type="scientific">Phaseolus angularis</name>
    <name type="common">Azuki bean</name>
    <name type="synonym">Vigna angularis</name>
    <dbReference type="NCBI Taxonomy" id="3914"/>
    <lineage>
        <taxon>Eukaryota</taxon>
        <taxon>Viridiplantae</taxon>
        <taxon>Streptophyta</taxon>
        <taxon>Embryophyta</taxon>
        <taxon>Tracheophyta</taxon>
        <taxon>Spermatophyta</taxon>
        <taxon>Magnoliopsida</taxon>
        <taxon>eudicotyledons</taxon>
        <taxon>Gunneridae</taxon>
        <taxon>Pentapetalae</taxon>
        <taxon>rosids</taxon>
        <taxon>fabids</taxon>
        <taxon>Fabales</taxon>
        <taxon>Fabaceae</taxon>
        <taxon>Papilionoideae</taxon>
        <taxon>50 kb inversion clade</taxon>
        <taxon>NPAAA clade</taxon>
        <taxon>indigoferoid/millettioid clade</taxon>
        <taxon>Phaseoleae</taxon>
        <taxon>Vigna</taxon>
    </lineage>
</organism>
<evidence type="ECO:0000313" key="2">
    <source>
        <dbReference type="EMBL" id="KOM31599.1"/>
    </source>
</evidence>